<dbReference type="InterPro" id="IPR010192">
    <property type="entry name" value="MenE"/>
</dbReference>
<evidence type="ECO:0000313" key="8">
    <source>
        <dbReference type="EMBL" id="OAH56282.1"/>
    </source>
</evidence>
<dbReference type="RefSeq" id="WP_063975002.1">
    <property type="nucleotide sequence ID" value="NZ_LQWZ01000023.1"/>
</dbReference>
<dbReference type="Pfam" id="PF13193">
    <property type="entry name" value="AMP-binding_C"/>
    <property type="match status" value="1"/>
</dbReference>
<dbReference type="GO" id="GO:0005524">
    <property type="term" value="F:ATP binding"/>
    <property type="evidence" value="ECO:0007669"/>
    <property type="project" value="UniProtKB-KW"/>
</dbReference>
<dbReference type="Gene3D" id="3.30.300.30">
    <property type="match status" value="1"/>
</dbReference>
<protein>
    <recommendedName>
        <fullName evidence="5">2-succinylbenzoate--CoA ligase</fullName>
        <ecNumber evidence="5">6.2.1.26</ecNumber>
    </recommendedName>
    <alternativeName>
        <fullName evidence="5">o-succinylbenzoyl-CoA synthetase</fullName>
        <shortName evidence="5">OSB-CoA synthetase</shortName>
    </alternativeName>
</protein>
<comment type="similarity">
    <text evidence="5">Belongs to the ATP-dependent AMP-binding enzyme family. MenE subfamily.</text>
</comment>
<feature type="domain" description="AMP-dependent synthetase/ligase" evidence="6">
    <location>
        <begin position="14"/>
        <end position="342"/>
    </location>
</feature>
<keyword evidence="3 5" id="KW-0547">Nucleotide-binding</keyword>
<dbReference type="GO" id="GO:0008756">
    <property type="term" value="F:o-succinylbenzoate-CoA ligase activity"/>
    <property type="evidence" value="ECO:0007669"/>
    <property type="project" value="UniProtKB-UniRule"/>
</dbReference>
<dbReference type="PANTHER" id="PTHR43201:SF5">
    <property type="entry name" value="MEDIUM-CHAIN ACYL-COA LIGASE ACSF2, MITOCHONDRIAL"/>
    <property type="match status" value="1"/>
</dbReference>
<dbReference type="InterPro" id="IPR000873">
    <property type="entry name" value="AMP-dep_synth/lig_dom"/>
</dbReference>
<dbReference type="AlphaFoldDB" id="A0A177KSG5"/>
<comment type="caution">
    <text evidence="8">The sequence shown here is derived from an EMBL/GenBank/DDBJ whole genome shotgun (WGS) entry which is preliminary data.</text>
</comment>
<sequence length="481" mass="53063">MTIMNMPNWLKQRVFLTPDRKALVFENKTWTFAELYNETLKKASVLSLSGIKKGDFCGVLAANRPDMIFTIQALQQIGAVAVMLNSRLTAEEIEWQLRDANASHLLFDSLHEKKASAISSIPSISISSNSTNEQFTPRDLFSMGEICSIMYTSGTTGRPKGVIQAYGNHYASATASALNLGLHVDDSWLCTVPLFHISGYSILMKSVLYGMEVRLVEKFDASVINESLQNGEATIISVVSAMLSNMINRLSGTYSPRFRCMLLGGGPAPVSILEQCKQKNIPVFQTYGMTETSSQIVTLAPEYAMEKLGSVGKPLFPCAVKIDGENEGEILVSGPNVTTGYLNRQEVNESSFQDGWFRTGDIGRLDADGFLYVLDRRSDLIISGGENIYPAEIESVLTSHHAIREAGVAGVADEKWGSVPAAFYVANHPVTSEELAAFCIEKMARYKVPAYFIETAELPRNASNKLMRRELAARWRDDHAY</sequence>
<keyword evidence="2 5" id="KW-0436">Ligase</keyword>
<dbReference type="GO" id="GO:0006631">
    <property type="term" value="P:fatty acid metabolic process"/>
    <property type="evidence" value="ECO:0007669"/>
    <property type="project" value="TreeGrafter"/>
</dbReference>
<dbReference type="NCBIfam" id="NF002966">
    <property type="entry name" value="PRK03640.1"/>
    <property type="match status" value="1"/>
</dbReference>
<dbReference type="EC" id="6.2.1.26" evidence="5"/>
<keyword evidence="4 5" id="KW-0067">ATP-binding</keyword>
<dbReference type="GO" id="GO:0031956">
    <property type="term" value="F:medium-chain fatty acid-CoA ligase activity"/>
    <property type="evidence" value="ECO:0007669"/>
    <property type="project" value="TreeGrafter"/>
</dbReference>
<dbReference type="InterPro" id="IPR045851">
    <property type="entry name" value="AMP-bd_C_sf"/>
</dbReference>
<comment type="catalytic activity">
    <reaction evidence="5">
        <text>2-succinylbenzoate + ATP + CoA = 2-succinylbenzoyl-CoA + AMP + diphosphate</text>
        <dbReference type="Rhea" id="RHEA:17009"/>
        <dbReference type="ChEBI" id="CHEBI:18325"/>
        <dbReference type="ChEBI" id="CHEBI:30616"/>
        <dbReference type="ChEBI" id="CHEBI:33019"/>
        <dbReference type="ChEBI" id="CHEBI:57287"/>
        <dbReference type="ChEBI" id="CHEBI:57364"/>
        <dbReference type="ChEBI" id="CHEBI:456215"/>
        <dbReference type="EC" id="6.2.1.26"/>
    </reaction>
</comment>
<dbReference type="Pfam" id="PF00501">
    <property type="entry name" value="AMP-binding"/>
    <property type="match status" value="1"/>
</dbReference>
<dbReference type="PROSITE" id="PS00455">
    <property type="entry name" value="AMP_BINDING"/>
    <property type="match status" value="1"/>
</dbReference>
<comment type="pathway">
    <text evidence="5">Quinol/quinone metabolism; menaquinone biosynthesis.</text>
</comment>
<evidence type="ECO:0000259" key="6">
    <source>
        <dbReference type="Pfam" id="PF00501"/>
    </source>
</evidence>
<feature type="domain" description="AMP-binding enzyme C-terminal" evidence="7">
    <location>
        <begin position="392"/>
        <end position="465"/>
    </location>
</feature>
<comment type="function">
    <text evidence="5">Converts 2-succinylbenzoate (OSB) to 2-succinylbenzoyl-CoA (OSB-CoA).</text>
</comment>
<evidence type="ECO:0000256" key="1">
    <source>
        <dbReference type="ARBA" id="ARBA00022428"/>
    </source>
</evidence>
<organism evidence="8 9">
    <name type="scientific">Domibacillus aminovorans</name>
    <dbReference type="NCBI Taxonomy" id="29332"/>
    <lineage>
        <taxon>Bacteria</taxon>
        <taxon>Bacillati</taxon>
        <taxon>Bacillota</taxon>
        <taxon>Bacilli</taxon>
        <taxon>Bacillales</taxon>
        <taxon>Bacillaceae</taxon>
        <taxon>Domibacillus</taxon>
    </lineage>
</organism>
<evidence type="ECO:0000256" key="5">
    <source>
        <dbReference type="HAMAP-Rule" id="MF_00731"/>
    </source>
</evidence>
<evidence type="ECO:0000256" key="4">
    <source>
        <dbReference type="ARBA" id="ARBA00022840"/>
    </source>
</evidence>
<evidence type="ECO:0000256" key="2">
    <source>
        <dbReference type="ARBA" id="ARBA00022598"/>
    </source>
</evidence>
<evidence type="ECO:0000256" key="3">
    <source>
        <dbReference type="ARBA" id="ARBA00022741"/>
    </source>
</evidence>
<dbReference type="InterPro" id="IPR020845">
    <property type="entry name" value="AMP-binding_CS"/>
</dbReference>
<dbReference type="Gene3D" id="3.40.50.12780">
    <property type="entry name" value="N-terminal domain of ligase-like"/>
    <property type="match status" value="1"/>
</dbReference>
<dbReference type="NCBIfam" id="TIGR01923">
    <property type="entry name" value="menE"/>
    <property type="match status" value="1"/>
</dbReference>
<keyword evidence="1 5" id="KW-0474">Menaquinone biosynthesis</keyword>
<dbReference type="HAMAP" id="MF_00731">
    <property type="entry name" value="MenE"/>
    <property type="match status" value="1"/>
</dbReference>
<dbReference type="InterPro" id="IPR042099">
    <property type="entry name" value="ANL_N_sf"/>
</dbReference>
<name>A0A177KSG5_9BACI</name>
<dbReference type="Proteomes" id="UP000077271">
    <property type="component" value="Unassembled WGS sequence"/>
</dbReference>
<accession>A0A177KSG5</accession>
<comment type="pathway">
    <text evidence="5">Quinol/quinone metabolism; 1,4-dihydroxy-2-naphthoate biosynthesis; 1,4-dihydroxy-2-naphthoate from chorismate: step 5/7.</text>
</comment>
<evidence type="ECO:0000259" key="7">
    <source>
        <dbReference type="Pfam" id="PF13193"/>
    </source>
</evidence>
<dbReference type="SUPFAM" id="SSF56801">
    <property type="entry name" value="Acetyl-CoA synthetase-like"/>
    <property type="match status" value="1"/>
</dbReference>
<dbReference type="UniPathway" id="UPA00079"/>
<dbReference type="EMBL" id="LQWZ01000023">
    <property type="protein sequence ID" value="OAH56282.1"/>
    <property type="molecule type" value="Genomic_DNA"/>
</dbReference>
<reference evidence="8 9" key="1">
    <citation type="submission" date="2016-01" db="EMBL/GenBank/DDBJ databases">
        <title>Investigation of taxonomic status of Bacillus aminovorans.</title>
        <authorList>
            <person name="Verma A."/>
            <person name="Pal Y."/>
            <person name="Krishnamurthi S."/>
        </authorList>
    </citation>
    <scope>NUCLEOTIDE SEQUENCE [LARGE SCALE GENOMIC DNA]</scope>
    <source>
        <strain evidence="8 9">DSM 4337</strain>
    </source>
</reference>
<dbReference type="GO" id="GO:0009234">
    <property type="term" value="P:menaquinone biosynthetic process"/>
    <property type="evidence" value="ECO:0007669"/>
    <property type="project" value="UniProtKB-UniRule"/>
</dbReference>
<evidence type="ECO:0000313" key="9">
    <source>
        <dbReference type="Proteomes" id="UP000077271"/>
    </source>
</evidence>
<proteinExistence type="inferred from homology"/>
<gene>
    <name evidence="5" type="primary">menE</name>
    <name evidence="8" type="ORF">AWH48_06330</name>
</gene>
<dbReference type="UniPathway" id="UPA01057">
    <property type="reaction ID" value="UER00166"/>
</dbReference>
<dbReference type="InterPro" id="IPR025110">
    <property type="entry name" value="AMP-bd_C"/>
</dbReference>
<dbReference type="PANTHER" id="PTHR43201">
    <property type="entry name" value="ACYL-COA SYNTHETASE"/>
    <property type="match status" value="1"/>
</dbReference>